<evidence type="ECO:0000256" key="1">
    <source>
        <dbReference type="SAM" id="Phobius"/>
    </source>
</evidence>
<evidence type="ECO:0008006" key="4">
    <source>
        <dbReference type="Google" id="ProtNLM"/>
    </source>
</evidence>
<feature type="transmembrane region" description="Helical" evidence="1">
    <location>
        <begin position="48"/>
        <end position="68"/>
    </location>
</feature>
<organism evidence="2 3">
    <name type="scientific">Streptomyces indiaensis</name>
    <dbReference type="NCBI Taxonomy" id="284033"/>
    <lineage>
        <taxon>Bacteria</taxon>
        <taxon>Bacillati</taxon>
        <taxon>Actinomycetota</taxon>
        <taxon>Actinomycetes</taxon>
        <taxon>Kitasatosporales</taxon>
        <taxon>Streptomycetaceae</taxon>
        <taxon>Streptomyces</taxon>
    </lineage>
</organism>
<comment type="caution">
    <text evidence="2">The sequence shown here is derived from an EMBL/GenBank/DDBJ whole genome shotgun (WGS) entry which is preliminary data.</text>
</comment>
<evidence type="ECO:0000313" key="3">
    <source>
        <dbReference type="Proteomes" id="UP001501474"/>
    </source>
</evidence>
<sequence>MIEWKPLGTGARPVPQPVATPLVWAGAGGGALALVALLNTVVGPDRPGLALLALSVLAALLGLCARFTAAPGTALLCWLFLNGFAIPPAGVLTWAGHRDTSWLACLLAAALVGTGLARVVHARAAYRRLVPSRARTDLTRGEGPYDS</sequence>
<dbReference type="EMBL" id="BAAART010000015">
    <property type="protein sequence ID" value="GAA2220380.1"/>
    <property type="molecule type" value="Genomic_DNA"/>
</dbReference>
<dbReference type="RefSeq" id="WP_234849077.1">
    <property type="nucleotide sequence ID" value="NZ_BAAART010000015.1"/>
</dbReference>
<reference evidence="2 3" key="1">
    <citation type="journal article" date="2019" name="Int. J. Syst. Evol. Microbiol.">
        <title>The Global Catalogue of Microorganisms (GCM) 10K type strain sequencing project: providing services to taxonomists for standard genome sequencing and annotation.</title>
        <authorList>
            <consortium name="The Broad Institute Genomics Platform"/>
            <consortium name="The Broad Institute Genome Sequencing Center for Infectious Disease"/>
            <person name="Wu L."/>
            <person name="Ma J."/>
        </authorList>
    </citation>
    <scope>NUCLEOTIDE SEQUENCE [LARGE SCALE GENOMIC DNA]</scope>
    <source>
        <strain evidence="2 3">JCM 3053</strain>
    </source>
</reference>
<protein>
    <recommendedName>
        <fullName evidence="4">Integral membrane protein</fullName>
    </recommendedName>
</protein>
<keyword evidence="3" id="KW-1185">Reference proteome</keyword>
<proteinExistence type="predicted"/>
<keyword evidence="1" id="KW-1133">Transmembrane helix</keyword>
<feature type="transmembrane region" description="Helical" evidence="1">
    <location>
        <begin position="75"/>
        <end position="95"/>
    </location>
</feature>
<keyword evidence="1" id="KW-0472">Membrane</keyword>
<feature type="transmembrane region" description="Helical" evidence="1">
    <location>
        <begin position="21"/>
        <end position="42"/>
    </location>
</feature>
<accession>A0ABN3D5G5</accession>
<dbReference type="Proteomes" id="UP001501474">
    <property type="component" value="Unassembled WGS sequence"/>
</dbReference>
<evidence type="ECO:0000313" key="2">
    <source>
        <dbReference type="EMBL" id="GAA2220380.1"/>
    </source>
</evidence>
<keyword evidence="1" id="KW-0812">Transmembrane</keyword>
<name>A0ABN3D5G5_9ACTN</name>
<feature type="transmembrane region" description="Helical" evidence="1">
    <location>
        <begin position="101"/>
        <end position="120"/>
    </location>
</feature>
<gene>
    <name evidence="2" type="ORF">GCM10010104_07640</name>
</gene>